<organism evidence="2 3">
    <name type="scientific">Plutella xylostella</name>
    <name type="common">Diamondback moth</name>
    <name type="synonym">Plutella maculipennis</name>
    <dbReference type="NCBI Taxonomy" id="51655"/>
    <lineage>
        <taxon>Eukaryota</taxon>
        <taxon>Metazoa</taxon>
        <taxon>Ecdysozoa</taxon>
        <taxon>Arthropoda</taxon>
        <taxon>Hexapoda</taxon>
        <taxon>Insecta</taxon>
        <taxon>Pterygota</taxon>
        <taxon>Neoptera</taxon>
        <taxon>Endopterygota</taxon>
        <taxon>Lepidoptera</taxon>
        <taxon>Glossata</taxon>
        <taxon>Ditrysia</taxon>
        <taxon>Yponomeutoidea</taxon>
        <taxon>Plutellidae</taxon>
        <taxon>Plutella</taxon>
    </lineage>
</organism>
<evidence type="ECO:0000256" key="1">
    <source>
        <dbReference type="SAM" id="MobiDB-lite"/>
    </source>
</evidence>
<dbReference type="EMBL" id="CAJHNJ030000036">
    <property type="protein sequence ID" value="CAG9128858.1"/>
    <property type="molecule type" value="Genomic_DNA"/>
</dbReference>
<evidence type="ECO:0000313" key="3">
    <source>
        <dbReference type="Proteomes" id="UP000653454"/>
    </source>
</evidence>
<feature type="region of interest" description="Disordered" evidence="1">
    <location>
        <begin position="1"/>
        <end position="28"/>
    </location>
</feature>
<protein>
    <submittedName>
        <fullName evidence="2">(diamondback moth) hypothetical protein</fullName>
    </submittedName>
</protein>
<gene>
    <name evidence="2" type="ORF">PLXY2_LOCUS9306</name>
</gene>
<reference evidence="2" key="1">
    <citation type="submission" date="2020-11" db="EMBL/GenBank/DDBJ databases">
        <authorList>
            <person name="Whiteford S."/>
        </authorList>
    </citation>
    <scope>NUCLEOTIDE SEQUENCE</scope>
</reference>
<accession>A0A8S4FQ59</accession>
<comment type="caution">
    <text evidence="2">The sequence shown here is derived from an EMBL/GenBank/DDBJ whole genome shotgun (WGS) entry which is preliminary data.</text>
</comment>
<feature type="compositionally biased region" description="Polar residues" evidence="1">
    <location>
        <begin position="1"/>
        <end position="22"/>
    </location>
</feature>
<keyword evidence="3" id="KW-1185">Reference proteome</keyword>
<proteinExistence type="predicted"/>
<dbReference type="Proteomes" id="UP000653454">
    <property type="component" value="Unassembled WGS sequence"/>
</dbReference>
<evidence type="ECO:0000313" key="2">
    <source>
        <dbReference type="EMBL" id="CAG9128858.1"/>
    </source>
</evidence>
<dbReference type="AlphaFoldDB" id="A0A8S4FQ59"/>
<name>A0A8S4FQ59_PLUXY</name>
<sequence>MSLPNSLSNQKVPQPSPASQPGVSRMRQRFNELVDDAFSLFNSDRSNDTYTVEEKDCRDGEDYSKKLIGRCT</sequence>